<evidence type="ECO:0000256" key="1">
    <source>
        <dbReference type="ARBA" id="ARBA00004448"/>
    </source>
</evidence>
<evidence type="ECO:0000256" key="9">
    <source>
        <dbReference type="ARBA" id="ARBA00023136"/>
    </source>
</evidence>
<evidence type="ECO:0000256" key="16">
    <source>
        <dbReference type="ARBA" id="ARBA00048303"/>
    </source>
</evidence>
<comment type="catalytic activity">
    <reaction evidence="15">
        <text>citrate(in) + 2-oxoglutarate(out) = citrate(out) + 2-oxoglutarate(in)</text>
        <dbReference type="Rhea" id="RHEA:71763"/>
        <dbReference type="ChEBI" id="CHEBI:16810"/>
        <dbReference type="ChEBI" id="CHEBI:16947"/>
    </reaction>
</comment>
<dbReference type="Proteomes" id="UP000054495">
    <property type="component" value="Unassembled WGS sequence"/>
</dbReference>
<evidence type="ECO:0000256" key="13">
    <source>
        <dbReference type="ARBA" id="ARBA00046087"/>
    </source>
</evidence>
<keyword evidence="9 20" id="KW-0472">Membrane</keyword>
<evidence type="ECO:0000256" key="12">
    <source>
        <dbReference type="ARBA" id="ARBA00041874"/>
    </source>
</evidence>
<dbReference type="GO" id="GO:0055085">
    <property type="term" value="P:transmembrane transport"/>
    <property type="evidence" value="ECO:0007669"/>
    <property type="project" value="InterPro"/>
</dbReference>
<sequence>MLSYMRKSPNKIKQKSTVAMAREIIKSEGMGSNGLYRGLVEVCLMHPLDLIKTRLQVAQNDKGMWDCVKKTFKGEGVSGFYKGILPPILAETPKRATKFFTFEQYKKIFSYADVSPAITLSMAGLFCGFTEAVVICPFEVVKVRLQAERNVSLKEQKSTVAMAREIIKSEGMGSNGLYRGLTATLGRHGVWNMVYFGLYHNMKTLLPTGEENATQNLIGRIVLGFTAGSLASAVNIPFDVAKSRIQGPQPDPETRKYFGTTQSMKLIYKEEGFGALYKGLLPKVMRLGPGGAIMLLVYDYVYEWLKVHT</sequence>
<dbReference type="AlphaFoldDB" id="A0A0D6LT57"/>
<evidence type="ECO:0000313" key="22">
    <source>
        <dbReference type="EMBL" id="EPB70807.1"/>
    </source>
</evidence>
<dbReference type="EMBL" id="KE125161">
    <property type="protein sequence ID" value="EPB70807.1"/>
    <property type="molecule type" value="Genomic_DNA"/>
</dbReference>
<accession>A0A0D6LT57</accession>
<evidence type="ECO:0000256" key="10">
    <source>
        <dbReference type="ARBA" id="ARBA00036018"/>
    </source>
</evidence>
<keyword evidence="4 20" id="KW-0812">Transmembrane</keyword>
<comment type="catalytic activity">
    <reaction evidence="19">
        <text>hexanedioate(in) + 2-oxoglutarate(out) = hexanedioate(out) + 2-oxoglutarate(in)</text>
        <dbReference type="Rhea" id="RHEA:71743"/>
        <dbReference type="ChEBI" id="CHEBI:16810"/>
        <dbReference type="ChEBI" id="CHEBI:17128"/>
    </reaction>
</comment>
<proteinExistence type="inferred from homology"/>
<feature type="repeat" description="Solcar" evidence="20">
    <location>
        <begin position="25"/>
        <end position="108"/>
    </location>
</feature>
<dbReference type="PROSITE" id="PS50920">
    <property type="entry name" value="SOLCAR"/>
    <property type="match status" value="3"/>
</dbReference>
<feature type="repeat" description="Solcar" evidence="20">
    <location>
        <begin position="115"/>
        <end position="205"/>
    </location>
</feature>
<evidence type="ECO:0000256" key="4">
    <source>
        <dbReference type="ARBA" id="ARBA00022692"/>
    </source>
</evidence>
<comment type="catalytic activity">
    <reaction evidence="14">
        <text>heptanedioate(in) + 2-oxoglutarate(out) = heptanedioate(out) + 2-oxoglutarate(in)</text>
        <dbReference type="Rhea" id="RHEA:71759"/>
        <dbReference type="ChEBI" id="CHEBI:16810"/>
        <dbReference type="ChEBI" id="CHEBI:36165"/>
    </reaction>
</comment>
<reference evidence="22 23" key="1">
    <citation type="submission" date="2013-05" db="EMBL/GenBank/DDBJ databases">
        <title>Draft genome of the parasitic nematode Anyclostoma ceylanicum.</title>
        <authorList>
            <person name="Mitreva M."/>
        </authorList>
    </citation>
    <scope>NUCLEOTIDE SEQUENCE [LARGE SCALE GENOMIC DNA]</scope>
</reference>
<keyword evidence="8" id="KW-0496">Mitochondrion</keyword>
<comment type="catalytic activity">
    <reaction evidence="18">
        <text>glutarate(in) + 2-oxoglutarate(out) = glutarate(out) + 2-oxoglutarate(in)</text>
        <dbReference type="Rhea" id="RHEA:71751"/>
        <dbReference type="ChEBI" id="CHEBI:16810"/>
        <dbReference type="ChEBI" id="CHEBI:30921"/>
    </reaction>
</comment>
<dbReference type="PRINTS" id="PR00926">
    <property type="entry name" value="MITOCARRIER"/>
</dbReference>
<gene>
    <name evidence="22" type="ORF">ANCCEY_10101</name>
</gene>
<evidence type="ECO:0000256" key="7">
    <source>
        <dbReference type="ARBA" id="ARBA00022989"/>
    </source>
</evidence>
<dbReference type="SUPFAM" id="SSF103506">
    <property type="entry name" value="Mitochondrial carrier"/>
    <property type="match status" value="1"/>
</dbReference>
<evidence type="ECO:0000256" key="15">
    <source>
        <dbReference type="ARBA" id="ARBA00048003"/>
    </source>
</evidence>
<comment type="catalytic activity">
    <reaction evidence="16">
        <text>L-2-aminoadipate(in) + 2-oxoglutarate(out) = L-2-aminoadipate(out) + 2-oxoglutarate(in)</text>
        <dbReference type="Rhea" id="RHEA:71747"/>
        <dbReference type="ChEBI" id="CHEBI:16810"/>
        <dbReference type="ChEBI" id="CHEBI:58672"/>
    </reaction>
</comment>
<dbReference type="PANTHER" id="PTHR46356:SF1">
    <property type="entry name" value="MITOCHONDRIAL 2-OXODICARBOXYLATE CARRIER"/>
    <property type="match status" value="1"/>
</dbReference>
<dbReference type="InterPro" id="IPR018108">
    <property type="entry name" value="MCP_transmembrane"/>
</dbReference>
<name>A0A0D6LT57_9BILA</name>
<evidence type="ECO:0000256" key="20">
    <source>
        <dbReference type="PROSITE-ProRule" id="PRU00282"/>
    </source>
</evidence>
<dbReference type="InterPro" id="IPR002067">
    <property type="entry name" value="MCP"/>
</dbReference>
<evidence type="ECO:0000313" key="23">
    <source>
        <dbReference type="Proteomes" id="UP000054495"/>
    </source>
</evidence>
<comment type="catalytic activity">
    <reaction evidence="17">
        <text>2-oxoheptanedioate(in) + 2-oxoglutarate(out) = 2-oxoheptanedioate(out) + 2-oxoglutarate(in)</text>
        <dbReference type="Rhea" id="RHEA:71755"/>
        <dbReference type="ChEBI" id="CHEBI:16810"/>
        <dbReference type="ChEBI" id="CHEBI:72701"/>
    </reaction>
</comment>
<dbReference type="Pfam" id="PF00153">
    <property type="entry name" value="Mito_carr"/>
    <property type="match status" value="3"/>
</dbReference>
<comment type="function">
    <text evidence="13">Transports dicarboxylates across the inner membranes of mitochondria by a counter-exchange mechanism. Can transport 2-oxoadipate (2-oxohexanedioate), 2-oxoglutarate, adipate (hexanedioate), glutarate, and to a lesser extent, pimelate (heptanedioate), 2-oxopimelate (2-oxoheptanedioate), 2-aminoadipate (2-aminohexanedioate), oxaloacetate, and citrate. Plays a central role in catabolism of lysine, hydroxylysine, and tryptophan, by transporting common metabolite intermediates (such as 2-oxoadipate) into the mitochondria, where it is converted into acetyl-CoA and can enter the citric acid (TCA) cycle.</text>
</comment>
<evidence type="ECO:0000256" key="6">
    <source>
        <dbReference type="ARBA" id="ARBA00022792"/>
    </source>
</evidence>
<keyword evidence="23" id="KW-1185">Reference proteome</keyword>
<keyword evidence="6" id="KW-0999">Mitochondrion inner membrane</keyword>
<evidence type="ECO:0000256" key="21">
    <source>
        <dbReference type="RuleBase" id="RU000488"/>
    </source>
</evidence>
<comment type="similarity">
    <text evidence="2 21">Belongs to the mitochondrial carrier (TC 2.A.29) family.</text>
</comment>
<comment type="subcellular location">
    <subcellularLocation>
        <location evidence="1">Mitochondrion inner membrane</location>
        <topology evidence="1">Multi-pass membrane protein</topology>
    </subcellularLocation>
</comment>
<evidence type="ECO:0000256" key="14">
    <source>
        <dbReference type="ARBA" id="ARBA00047537"/>
    </source>
</evidence>
<protein>
    <recommendedName>
        <fullName evidence="11">Mitochondrial 2-oxodicarboxylate carrier</fullName>
    </recommendedName>
    <alternativeName>
        <fullName evidence="12">Solute carrier family 25 member 21</fullName>
    </alternativeName>
</protein>
<dbReference type="Gene3D" id="1.50.40.10">
    <property type="entry name" value="Mitochondrial carrier domain"/>
    <property type="match status" value="1"/>
</dbReference>
<evidence type="ECO:0000256" key="8">
    <source>
        <dbReference type="ARBA" id="ARBA00023128"/>
    </source>
</evidence>
<dbReference type="InterPro" id="IPR023395">
    <property type="entry name" value="MCP_dom_sf"/>
</dbReference>
<dbReference type="PANTHER" id="PTHR46356">
    <property type="entry name" value="MITOCHONDRIAL 2-OXODICARBOXYLATE CARRIER"/>
    <property type="match status" value="1"/>
</dbReference>
<comment type="catalytic activity">
    <reaction evidence="10">
        <text>2-oxoadipate(in) + 2-oxoglutarate(out) = 2-oxoadipate(out) + 2-oxoglutarate(in)</text>
        <dbReference type="Rhea" id="RHEA:71739"/>
        <dbReference type="ChEBI" id="CHEBI:16810"/>
        <dbReference type="ChEBI" id="CHEBI:57499"/>
    </reaction>
</comment>
<dbReference type="GO" id="GO:0005743">
    <property type="term" value="C:mitochondrial inner membrane"/>
    <property type="evidence" value="ECO:0007669"/>
    <property type="project" value="UniProtKB-SubCell"/>
</dbReference>
<keyword evidence="3 21" id="KW-0813">Transport</keyword>
<evidence type="ECO:0000256" key="19">
    <source>
        <dbReference type="ARBA" id="ARBA00048998"/>
    </source>
</evidence>
<evidence type="ECO:0000256" key="3">
    <source>
        <dbReference type="ARBA" id="ARBA00022448"/>
    </source>
</evidence>
<evidence type="ECO:0000256" key="17">
    <source>
        <dbReference type="ARBA" id="ARBA00048581"/>
    </source>
</evidence>
<dbReference type="InterPro" id="IPR051752">
    <property type="entry name" value="Mito_2-oxodicarb_carrier"/>
</dbReference>
<evidence type="ECO:0000256" key="2">
    <source>
        <dbReference type="ARBA" id="ARBA00006375"/>
    </source>
</evidence>
<evidence type="ECO:0000256" key="18">
    <source>
        <dbReference type="ARBA" id="ARBA00048920"/>
    </source>
</evidence>
<evidence type="ECO:0000256" key="5">
    <source>
        <dbReference type="ARBA" id="ARBA00022737"/>
    </source>
</evidence>
<keyword evidence="7" id="KW-1133">Transmembrane helix</keyword>
<organism evidence="22 23">
    <name type="scientific">Ancylostoma ceylanicum</name>
    <dbReference type="NCBI Taxonomy" id="53326"/>
    <lineage>
        <taxon>Eukaryota</taxon>
        <taxon>Metazoa</taxon>
        <taxon>Ecdysozoa</taxon>
        <taxon>Nematoda</taxon>
        <taxon>Chromadorea</taxon>
        <taxon>Rhabditida</taxon>
        <taxon>Rhabditina</taxon>
        <taxon>Rhabditomorpha</taxon>
        <taxon>Strongyloidea</taxon>
        <taxon>Ancylostomatidae</taxon>
        <taxon>Ancylostomatinae</taxon>
        <taxon>Ancylostoma</taxon>
    </lineage>
</organism>
<evidence type="ECO:0000256" key="11">
    <source>
        <dbReference type="ARBA" id="ARBA00039747"/>
    </source>
</evidence>
<feature type="repeat" description="Solcar" evidence="20">
    <location>
        <begin position="215"/>
        <end position="304"/>
    </location>
</feature>
<keyword evidence="5" id="KW-0677">Repeat</keyword>